<name>A0A9J6FZX9_HAELO</name>
<protein>
    <submittedName>
        <fullName evidence="1">Uncharacterized protein</fullName>
    </submittedName>
</protein>
<gene>
    <name evidence="1" type="ORF">HPB48_004511</name>
</gene>
<evidence type="ECO:0000313" key="2">
    <source>
        <dbReference type="Proteomes" id="UP000821853"/>
    </source>
</evidence>
<dbReference type="Proteomes" id="UP000821853">
    <property type="component" value="Chromosome 2"/>
</dbReference>
<proteinExistence type="predicted"/>
<dbReference type="VEuPathDB" id="VectorBase:HLOH_048850"/>
<evidence type="ECO:0000313" key="1">
    <source>
        <dbReference type="EMBL" id="KAH9368319.1"/>
    </source>
</evidence>
<reference evidence="1 2" key="1">
    <citation type="journal article" date="2020" name="Cell">
        <title>Large-Scale Comparative Analyses of Tick Genomes Elucidate Their Genetic Diversity and Vector Capacities.</title>
        <authorList>
            <consortium name="Tick Genome and Microbiome Consortium (TIGMIC)"/>
            <person name="Jia N."/>
            <person name="Wang J."/>
            <person name="Shi W."/>
            <person name="Du L."/>
            <person name="Sun Y."/>
            <person name="Zhan W."/>
            <person name="Jiang J.F."/>
            <person name="Wang Q."/>
            <person name="Zhang B."/>
            <person name="Ji P."/>
            <person name="Bell-Sakyi L."/>
            <person name="Cui X.M."/>
            <person name="Yuan T.T."/>
            <person name="Jiang B.G."/>
            <person name="Yang W.F."/>
            <person name="Lam T.T."/>
            <person name="Chang Q.C."/>
            <person name="Ding S.J."/>
            <person name="Wang X.J."/>
            <person name="Zhu J.G."/>
            <person name="Ruan X.D."/>
            <person name="Zhao L."/>
            <person name="Wei J.T."/>
            <person name="Ye R.Z."/>
            <person name="Que T.C."/>
            <person name="Du C.H."/>
            <person name="Zhou Y.H."/>
            <person name="Cheng J.X."/>
            <person name="Dai P.F."/>
            <person name="Guo W.B."/>
            <person name="Han X.H."/>
            <person name="Huang E.J."/>
            <person name="Li L.F."/>
            <person name="Wei W."/>
            <person name="Gao Y.C."/>
            <person name="Liu J.Z."/>
            <person name="Shao H.Z."/>
            <person name="Wang X."/>
            <person name="Wang C.C."/>
            <person name="Yang T.C."/>
            <person name="Huo Q.B."/>
            <person name="Li W."/>
            <person name="Chen H.Y."/>
            <person name="Chen S.E."/>
            <person name="Zhou L.G."/>
            <person name="Ni X.B."/>
            <person name="Tian J.H."/>
            <person name="Sheng Y."/>
            <person name="Liu T."/>
            <person name="Pan Y.S."/>
            <person name="Xia L.Y."/>
            <person name="Li J."/>
            <person name="Zhao F."/>
            <person name="Cao W.C."/>
        </authorList>
    </citation>
    <scope>NUCLEOTIDE SEQUENCE [LARGE SCALE GENOMIC DNA]</scope>
    <source>
        <strain evidence="1">HaeL-2018</strain>
    </source>
</reference>
<organism evidence="1 2">
    <name type="scientific">Haemaphysalis longicornis</name>
    <name type="common">Bush tick</name>
    <dbReference type="NCBI Taxonomy" id="44386"/>
    <lineage>
        <taxon>Eukaryota</taxon>
        <taxon>Metazoa</taxon>
        <taxon>Ecdysozoa</taxon>
        <taxon>Arthropoda</taxon>
        <taxon>Chelicerata</taxon>
        <taxon>Arachnida</taxon>
        <taxon>Acari</taxon>
        <taxon>Parasitiformes</taxon>
        <taxon>Ixodida</taxon>
        <taxon>Ixodoidea</taxon>
        <taxon>Ixodidae</taxon>
        <taxon>Haemaphysalinae</taxon>
        <taxon>Haemaphysalis</taxon>
    </lineage>
</organism>
<dbReference type="OrthoDB" id="6512918at2759"/>
<dbReference type="EMBL" id="JABSTR010000004">
    <property type="protein sequence ID" value="KAH9368319.1"/>
    <property type="molecule type" value="Genomic_DNA"/>
</dbReference>
<keyword evidence="2" id="KW-1185">Reference proteome</keyword>
<comment type="caution">
    <text evidence="1">The sequence shown here is derived from an EMBL/GenBank/DDBJ whole genome shotgun (WGS) entry which is preliminary data.</text>
</comment>
<dbReference type="AlphaFoldDB" id="A0A9J6FZX9"/>
<sequence length="67" mass="7507">MSRVRLLWSEMFSRMARIKKRFKLQDFFITDTSLAQIFLSVTRKEASEAAVAAVSAHADAPHAVVPA</sequence>
<accession>A0A9J6FZX9</accession>